<dbReference type="Pfam" id="PF02738">
    <property type="entry name" value="MoCoBD_1"/>
    <property type="match status" value="1"/>
</dbReference>
<dbReference type="GO" id="GO:0016491">
    <property type="term" value="F:oxidoreductase activity"/>
    <property type="evidence" value="ECO:0007669"/>
    <property type="project" value="InterPro"/>
</dbReference>
<dbReference type="SMART" id="SM01008">
    <property type="entry name" value="Ald_Xan_dh_C"/>
    <property type="match status" value="1"/>
</dbReference>
<evidence type="ECO:0000313" key="3">
    <source>
        <dbReference type="Proteomes" id="UP000608513"/>
    </source>
</evidence>
<organism evidence="2 3">
    <name type="scientific">Ramlibacter cellulosilyticus</name>
    <dbReference type="NCBI Taxonomy" id="2764187"/>
    <lineage>
        <taxon>Bacteria</taxon>
        <taxon>Pseudomonadati</taxon>
        <taxon>Pseudomonadota</taxon>
        <taxon>Betaproteobacteria</taxon>
        <taxon>Burkholderiales</taxon>
        <taxon>Comamonadaceae</taxon>
        <taxon>Ramlibacter</taxon>
    </lineage>
</organism>
<dbReference type="Gene3D" id="3.30.365.10">
    <property type="entry name" value="Aldehyde oxidase/xanthine dehydrogenase, molybdopterin binding domain"/>
    <property type="match status" value="4"/>
</dbReference>
<dbReference type="InterPro" id="IPR037165">
    <property type="entry name" value="AldOxase/xan_DH_Mopterin-bd_sf"/>
</dbReference>
<dbReference type="InterPro" id="IPR000674">
    <property type="entry name" value="Ald_Oxase/Xan_DH_a/b"/>
</dbReference>
<evidence type="ECO:0000259" key="1">
    <source>
        <dbReference type="SMART" id="SM01008"/>
    </source>
</evidence>
<dbReference type="PANTHER" id="PTHR11908">
    <property type="entry name" value="XANTHINE DEHYDROGENASE"/>
    <property type="match status" value="1"/>
</dbReference>
<dbReference type="InterPro" id="IPR008274">
    <property type="entry name" value="AldOxase/xan_DH_MoCoBD1"/>
</dbReference>
<dbReference type="Gene3D" id="3.90.1170.50">
    <property type="entry name" value="Aldehyde oxidase/xanthine dehydrogenase, a/b hammerhead"/>
    <property type="match status" value="1"/>
</dbReference>
<dbReference type="AlphaFoldDB" id="A0A923MS62"/>
<gene>
    <name evidence="2" type="ORF">H8N03_14700</name>
</gene>
<dbReference type="Proteomes" id="UP000608513">
    <property type="component" value="Unassembled WGS sequence"/>
</dbReference>
<dbReference type="Pfam" id="PF01315">
    <property type="entry name" value="Ald_Xan_dh_C"/>
    <property type="match status" value="1"/>
</dbReference>
<dbReference type="GO" id="GO:0005506">
    <property type="term" value="F:iron ion binding"/>
    <property type="evidence" value="ECO:0007669"/>
    <property type="project" value="InterPro"/>
</dbReference>
<sequence length="742" mass="79820">MEMNQPAPPNALDANRQGLIGRDLDRVDGPQKVCGTAPYAYEVQEAPERPLYGFIVEAPIGCGRLVSISTTEAERAPGVVHVMTHLNAPEQAAFSLEESERFNRPHPVLGDAVIPHYGQPVAFVVAGTFEQARAAGFLVQAQYEAMPGQFRMKEHLDLAEKPPEEEGKQADSEEGDFDTGFAAADVQVDVEYATPVHIHAQMEPHAALAWWEGDRVVVHCSTQMLESAQKRVANTLKMPEEKVRIVSRFIGGGFGGKLPVWADVILAVLAAKALQRPVKTALTRQQMFHLTSHRPDTVQRVRLGAGRDGRLLAIGHEAWCHSARLDDYLEPVCTSTRSLYAAPHRMTRQRRVKLDLPVADSCRSPGEAVGMPVLECAMDELAEKLGMDPVQLRIANEPSEDPEKHVPYSSRQLVACLEEGARRFGWDQRRAQPAMVREGRFLVGMGMASASRSNKLQPSKCKVKLGGDGVLVARMSMTDIGTGSYTVFTQIAAEMLGLPVENVRMELGDSDFPPTAGSGGSFGAASAGSALYVACEELRRKLAQSAGIAPDEAEFADGHVRGGGKGAALAKLAGPDGIEAEGEIAPGTMEKQYRQMAYGAFFAEVAVDTESGEVRVRRLLGVFAAGRILNAKTARSQLLGGMIWGVGTALHEEAALDARHGCFANHDIAEYHVPVHADIPAIDVVLLPEVDDKANPLKIKGLGELGISGAAGAVANAIYNACGVRVREFPITLDKLLPGLPA</sequence>
<keyword evidence="3" id="KW-1185">Reference proteome</keyword>
<dbReference type="InterPro" id="IPR016208">
    <property type="entry name" value="Ald_Oxase/xanthine_DH-like"/>
</dbReference>
<dbReference type="SUPFAM" id="SSF54665">
    <property type="entry name" value="CO dehydrogenase molybdoprotein N-domain-like"/>
    <property type="match status" value="1"/>
</dbReference>
<dbReference type="InterPro" id="IPR036856">
    <property type="entry name" value="Ald_Oxase/Xan_DH_a/b_sf"/>
</dbReference>
<dbReference type="Pfam" id="PF20256">
    <property type="entry name" value="MoCoBD_2"/>
    <property type="match status" value="1"/>
</dbReference>
<accession>A0A923MS62</accession>
<dbReference type="EMBL" id="JACORT010000006">
    <property type="protein sequence ID" value="MBC5784200.1"/>
    <property type="molecule type" value="Genomic_DNA"/>
</dbReference>
<reference evidence="2" key="1">
    <citation type="submission" date="2020-08" db="EMBL/GenBank/DDBJ databases">
        <title>Ramlibacter sp. USB13 16S ribosomal RNA gene genome sequencing and assembly.</title>
        <authorList>
            <person name="Kang M."/>
        </authorList>
    </citation>
    <scope>NUCLEOTIDE SEQUENCE</scope>
    <source>
        <strain evidence="2">USB13</strain>
    </source>
</reference>
<dbReference type="InterPro" id="IPR046867">
    <property type="entry name" value="AldOxase/xan_DH_MoCoBD2"/>
</dbReference>
<proteinExistence type="predicted"/>
<feature type="domain" description="Aldehyde oxidase/xanthine dehydrogenase a/b hammerhead" evidence="1">
    <location>
        <begin position="34"/>
        <end position="147"/>
    </location>
</feature>
<comment type="caution">
    <text evidence="2">The sequence shown here is derived from an EMBL/GenBank/DDBJ whole genome shotgun (WGS) entry which is preliminary data.</text>
</comment>
<dbReference type="RefSeq" id="WP_187076953.1">
    <property type="nucleotide sequence ID" value="NZ_JACORT010000006.1"/>
</dbReference>
<dbReference type="PANTHER" id="PTHR11908:SF123">
    <property type="entry name" value="ALDEHYDE OXIDOREDUCTASE MOLYBDENUM-BINDING SUBUNIT PAOC"/>
    <property type="match status" value="1"/>
</dbReference>
<name>A0A923MS62_9BURK</name>
<evidence type="ECO:0000313" key="2">
    <source>
        <dbReference type="EMBL" id="MBC5784200.1"/>
    </source>
</evidence>
<dbReference type="SUPFAM" id="SSF56003">
    <property type="entry name" value="Molybdenum cofactor-binding domain"/>
    <property type="match status" value="1"/>
</dbReference>
<protein>
    <submittedName>
        <fullName evidence="2">Xanthine dehydrogenase family protein molybdopterin-binding subunit</fullName>
    </submittedName>
</protein>